<keyword evidence="10" id="KW-1185">Reference proteome</keyword>
<evidence type="ECO:0000313" key="10">
    <source>
        <dbReference type="Proteomes" id="UP000800094"/>
    </source>
</evidence>
<keyword evidence="2" id="KW-0479">Metal-binding</keyword>
<dbReference type="InterPro" id="IPR051089">
    <property type="entry name" value="prtT"/>
</dbReference>
<evidence type="ECO:0000256" key="7">
    <source>
        <dbReference type="SAM" id="MobiDB-lite"/>
    </source>
</evidence>
<dbReference type="OrthoDB" id="3163292at2759"/>
<keyword evidence="3" id="KW-0805">Transcription regulation</keyword>
<dbReference type="RefSeq" id="XP_033685836.1">
    <property type="nucleotide sequence ID" value="XM_033821377.1"/>
</dbReference>
<dbReference type="PANTHER" id="PTHR31845:SF21">
    <property type="entry name" value="REGULATORY PROTEIN LEU3"/>
    <property type="match status" value="1"/>
</dbReference>
<evidence type="ECO:0000256" key="2">
    <source>
        <dbReference type="ARBA" id="ARBA00022723"/>
    </source>
</evidence>
<dbReference type="CDD" id="cd00067">
    <property type="entry name" value="GAL4"/>
    <property type="match status" value="1"/>
</dbReference>
<dbReference type="EMBL" id="ML987193">
    <property type="protein sequence ID" value="KAF2250832.1"/>
    <property type="molecule type" value="Genomic_DNA"/>
</dbReference>
<dbReference type="Pfam" id="PF04082">
    <property type="entry name" value="Fungal_trans"/>
    <property type="match status" value="1"/>
</dbReference>
<dbReference type="CDD" id="cd12148">
    <property type="entry name" value="fungal_TF_MHR"/>
    <property type="match status" value="1"/>
</dbReference>
<dbReference type="InterPro" id="IPR036864">
    <property type="entry name" value="Zn2-C6_fun-type_DNA-bd_sf"/>
</dbReference>
<evidence type="ECO:0000256" key="3">
    <source>
        <dbReference type="ARBA" id="ARBA00023015"/>
    </source>
</evidence>
<feature type="domain" description="Zn(2)-C6 fungal-type" evidence="8">
    <location>
        <begin position="9"/>
        <end position="44"/>
    </location>
</feature>
<gene>
    <name evidence="9" type="ORF">BU26DRAFT_270705</name>
</gene>
<dbReference type="SUPFAM" id="SSF57701">
    <property type="entry name" value="Zn2/Cys6 DNA-binding domain"/>
    <property type="match status" value="1"/>
</dbReference>
<dbReference type="GO" id="GO:0008270">
    <property type="term" value="F:zinc ion binding"/>
    <property type="evidence" value="ECO:0007669"/>
    <property type="project" value="InterPro"/>
</dbReference>
<dbReference type="InterPro" id="IPR001138">
    <property type="entry name" value="Zn2Cys6_DnaBD"/>
</dbReference>
<dbReference type="GO" id="GO:0006351">
    <property type="term" value="P:DNA-templated transcription"/>
    <property type="evidence" value="ECO:0007669"/>
    <property type="project" value="InterPro"/>
</dbReference>
<reference evidence="9" key="1">
    <citation type="journal article" date="2020" name="Stud. Mycol.">
        <title>101 Dothideomycetes genomes: a test case for predicting lifestyles and emergence of pathogens.</title>
        <authorList>
            <person name="Haridas S."/>
            <person name="Albert R."/>
            <person name="Binder M."/>
            <person name="Bloem J."/>
            <person name="Labutti K."/>
            <person name="Salamov A."/>
            <person name="Andreopoulos B."/>
            <person name="Baker S."/>
            <person name="Barry K."/>
            <person name="Bills G."/>
            <person name="Bluhm B."/>
            <person name="Cannon C."/>
            <person name="Castanera R."/>
            <person name="Culley D."/>
            <person name="Daum C."/>
            <person name="Ezra D."/>
            <person name="Gonzalez J."/>
            <person name="Henrissat B."/>
            <person name="Kuo A."/>
            <person name="Liang C."/>
            <person name="Lipzen A."/>
            <person name="Lutzoni F."/>
            <person name="Magnuson J."/>
            <person name="Mondo S."/>
            <person name="Nolan M."/>
            <person name="Ohm R."/>
            <person name="Pangilinan J."/>
            <person name="Park H.-J."/>
            <person name="Ramirez L."/>
            <person name="Alfaro M."/>
            <person name="Sun H."/>
            <person name="Tritt A."/>
            <person name="Yoshinaga Y."/>
            <person name="Zwiers L.-H."/>
            <person name="Turgeon B."/>
            <person name="Goodwin S."/>
            <person name="Spatafora J."/>
            <person name="Crous P."/>
            <person name="Grigoriev I."/>
        </authorList>
    </citation>
    <scope>NUCLEOTIDE SEQUENCE</scope>
    <source>
        <strain evidence="9">CBS 122368</strain>
    </source>
</reference>
<keyword evidence="4" id="KW-0238">DNA-binding</keyword>
<dbReference type="InterPro" id="IPR007219">
    <property type="entry name" value="XnlR_reg_dom"/>
</dbReference>
<keyword evidence="6" id="KW-0539">Nucleus</keyword>
<feature type="region of interest" description="Disordered" evidence="7">
    <location>
        <begin position="72"/>
        <end position="135"/>
    </location>
</feature>
<feature type="compositionally biased region" description="Polar residues" evidence="7">
    <location>
        <begin position="81"/>
        <end position="92"/>
    </location>
</feature>
<dbReference type="SMART" id="SM00066">
    <property type="entry name" value="GAL4"/>
    <property type="match status" value="1"/>
</dbReference>
<dbReference type="GO" id="GO:0000981">
    <property type="term" value="F:DNA-binding transcription factor activity, RNA polymerase II-specific"/>
    <property type="evidence" value="ECO:0007669"/>
    <property type="project" value="InterPro"/>
</dbReference>
<dbReference type="Proteomes" id="UP000800094">
    <property type="component" value="Unassembled WGS sequence"/>
</dbReference>
<evidence type="ECO:0000256" key="6">
    <source>
        <dbReference type="ARBA" id="ARBA00023242"/>
    </source>
</evidence>
<evidence type="ECO:0000256" key="5">
    <source>
        <dbReference type="ARBA" id="ARBA00023163"/>
    </source>
</evidence>
<accession>A0A6A6ILY9</accession>
<proteinExistence type="predicted"/>
<dbReference type="AlphaFoldDB" id="A0A6A6ILY9"/>
<dbReference type="PROSITE" id="PS00463">
    <property type="entry name" value="ZN2_CY6_FUNGAL_1"/>
    <property type="match status" value="1"/>
</dbReference>
<dbReference type="PANTHER" id="PTHR31845">
    <property type="entry name" value="FINGER DOMAIN PROTEIN, PUTATIVE-RELATED"/>
    <property type="match status" value="1"/>
</dbReference>
<dbReference type="PROSITE" id="PS50048">
    <property type="entry name" value="ZN2_CY6_FUNGAL_2"/>
    <property type="match status" value="1"/>
</dbReference>
<name>A0A6A6ILY9_9PLEO</name>
<dbReference type="GeneID" id="54574707"/>
<dbReference type="GO" id="GO:0000976">
    <property type="term" value="F:transcription cis-regulatory region binding"/>
    <property type="evidence" value="ECO:0007669"/>
    <property type="project" value="TreeGrafter"/>
</dbReference>
<comment type="subcellular location">
    <subcellularLocation>
        <location evidence="1">Nucleus</location>
    </subcellularLocation>
</comment>
<keyword evidence="5" id="KW-0804">Transcription</keyword>
<dbReference type="GO" id="GO:0005634">
    <property type="term" value="C:nucleus"/>
    <property type="evidence" value="ECO:0007669"/>
    <property type="project" value="UniProtKB-SubCell"/>
</dbReference>
<organism evidence="9 10">
    <name type="scientific">Trematosphaeria pertusa</name>
    <dbReference type="NCBI Taxonomy" id="390896"/>
    <lineage>
        <taxon>Eukaryota</taxon>
        <taxon>Fungi</taxon>
        <taxon>Dikarya</taxon>
        <taxon>Ascomycota</taxon>
        <taxon>Pezizomycotina</taxon>
        <taxon>Dothideomycetes</taxon>
        <taxon>Pleosporomycetidae</taxon>
        <taxon>Pleosporales</taxon>
        <taxon>Massarineae</taxon>
        <taxon>Trematosphaeriaceae</taxon>
        <taxon>Trematosphaeria</taxon>
    </lineage>
</organism>
<evidence type="ECO:0000256" key="1">
    <source>
        <dbReference type="ARBA" id="ARBA00004123"/>
    </source>
</evidence>
<sequence>MMTTPRRKACVECRQQKIRCDVEQHKTPHEACSRCKKMNLECRILPTSTRNLRQTKAEMRRELEELRWNMRQGTDGAHPHSTPSNVEGQTFSPLEPGSGTFSHPSVPPTDASTSLSPAFESGHSRVGSRKGSPQGATLPRILDGYVVEAKRIDDCFTLFFTQYRPLLPILDSSMTPNEYYELSPFLFWSIIVTGSRKYSDDPAILDKTSQLITPLAFSSMALRSTPIPVIQGLLILCTWRLPTNSMYKDMTHVLCGAAVHLATQIGLHVTGVGQDFARIPLKKDQDEKIFRAKLWMHCVIVSIRTSCAEGIPPLVVAESFFHGDERDREDTLAYLPPGLQFQHKVHIILLKAMAAMVRTDLNSVNCDVRVLRSLISVFDSQLLSLAASSPSELDTFQLNCVRIHVLAYHFFAHPTNPGPDVEDLIRLYSLCISTIQAANAITQQTNSATISQSFIDRTMALAGFVILKLTRSPLAQHLDLAAGERAYFYAVQFNNNASVQAGDIGSRCAQIMTNLWNSSKVFRRKNGAIESLGLRLRRRLSMSVSFDMFWYWREEFAHLTNPYSAEDSGPSNAQTQPTTPVYEKEVKEVTRPTGLPLAQAPAPVTKFQSNTMNQIQPNPATMSFDTWDGSEYNVPPMLEQFPDYDWAAGFDFSNEWPNVPMPPIAGPAGTGYNFGVNG</sequence>
<evidence type="ECO:0000256" key="4">
    <source>
        <dbReference type="ARBA" id="ARBA00023125"/>
    </source>
</evidence>
<evidence type="ECO:0000313" key="9">
    <source>
        <dbReference type="EMBL" id="KAF2250832.1"/>
    </source>
</evidence>
<dbReference type="Pfam" id="PF00172">
    <property type="entry name" value="Zn_clus"/>
    <property type="match status" value="1"/>
</dbReference>
<protein>
    <recommendedName>
        <fullName evidence="8">Zn(2)-C6 fungal-type domain-containing protein</fullName>
    </recommendedName>
</protein>
<evidence type="ECO:0000259" key="8">
    <source>
        <dbReference type="PROSITE" id="PS50048"/>
    </source>
</evidence>
<dbReference type="Gene3D" id="4.10.240.10">
    <property type="entry name" value="Zn(2)-C6 fungal-type DNA-binding domain"/>
    <property type="match status" value="1"/>
</dbReference>